<dbReference type="InterPro" id="IPR010496">
    <property type="entry name" value="AL/BT2_dom"/>
</dbReference>
<dbReference type="AlphaFoldDB" id="A0A382I0H4"/>
<gene>
    <name evidence="2" type="ORF">METZ01_LOCUS245197</name>
</gene>
<reference evidence="2" key="1">
    <citation type="submission" date="2018-05" db="EMBL/GenBank/DDBJ databases">
        <authorList>
            <person name="Lanie J.A."/>
            <person name="Ng W.-L."/>
            <person name="Kazmierczak K.M."/>
            <person name="Andrzejewski T.M."/>
            <person name="Davidsen T.M."/>
            <person name="Wayne K.J."/>
            <person name="Tettelin H."/>
            <person name="Glass J.I."/>
            <person name="Rusch D."/>
            <person name="Podicherti R."/>
            <person name="Tsui H.-C.T."/>
            <person name="Winkler M.E."/>
        </authorList>
    </citation>
    <scope>NUCLEOTIDE SEQUENCE</scope>
</reference>
<accession>A0A382I0H4</accession>
<feature type="domain" description="3-keto-alpha-glucoside-1,2-lyase/3-keto-2-hydroxy-glucal hydratase" evidence="1">
    <location>
        <begin position="20"/>
        <end position="202"/>
    </location>
</feature>
<dbReference type="Pfam" id="PF06439">
    <property type="entry name" value="3keto-disac_hyd"/>
    <property type="match status" value="1"/>
</dbReference>
<evidence type="ECO:0000259" key="1">
    <source>
        <dbReference type="Pfam" id="PF06439"/>
    </source>
</evidence>
<dbReference type="Gene3D" id="2.60.120.560">
    <property type="entry name" value="Exo-inulinase, domain 1"/>
    <property type="match status" value="1"/>
</dbReference>
<name>A0A382I0H4_9ZZZZ</name>
<dbReference type="EMBL" id="UINC01064055">
    <property type="protein sequence ID" value="SVB92343.1"/>
    <property type="molecule type" value="Genomic_DNA"/>
</dbReference>
<organism evidence="2">
    <name type="scientific">marine metagenome</name>
    <dbReference type="NCBI Taxonomy" id="408172"/>
    <lineage>
        <taxon>unclassified sequences</taxon>
        <taxon>metagenomes</taxon>
        <taxon>ecological metagenomes</taxon>
    </lineage>
</organism>
<evidence type="ECO:0000313" key="2">
    <source>
        <dbReference type="EMBL" id="SVB92343.1"/>
    </source>
</evidence>
<proteinExistence type="predicted"/>
<feature type="non-terminal residue" evidence="2">
    <location>
        <position position="202"/>
    </location>
</feature>
<protein>
    <recommendedName>
        <fullName evidence="1">3-keto-alpha-glucoside-1,2-lyase/3-keto-2-hydroxy-glucal hydratase domain-containing protein</fullName>
    </recommendedName>
</protein>
<dbReference type="GO" id="GO:0016787">
    <property type="term" value="F:hydrolase activity"/>
    <property type="evidence" value="ECO:0007669"/>
    <property type="project" value="InterPro"/>
</dbReference>
<sequence>MKKLILLTLFLASCTSNSNWTVLFDGEKVNGLRGYRQTALPDSWEIVDGTLKTKPDHGVDLISEDIYKNFELELEWKVPIGGNSGIFYYATEEGDYIWQSAPEMQVLDNDLHTDGKNTLTSAGSLYAMIAPSNAVVKPVGEFNKVRIKVKDNQVEHWLNGTKVVEYVYGSEAMWDLVAKSKFSTMPLFAKASEGHIGLQGDH</sequence>